<dbReference type="Gene3D" id="3.40.630.30">
    <property type="match status" value="1"/>
</dbReference>
<dbReference type="InterPro" id="IPR016181">
    <property type="entry name" value="Acyl_CoA_acyltransferase"/>
</dbReference>
<dbReference type="Proteomes" id="UP000295110">
    <property type="component" value="Unassembled WGS sequence"/>
</dbReference>
<gene>
    <name evidence="2" type="ORF">EV671_104312</name>
</gene>
<name>A0A4R3UI38_ROSSA</name>
<comment type="caution">
    <text evidence="2">The sequence shown here is derived from an EMBL/GenBank/DDBJ whole genome shotgun (WGS) entry which is preliminary data.</text>
</comment>
<dbReference type="Pfam" id="PF13480">
    <property type="entry name" value="Acetyltransf_6"/>
    <property type="match status" value="2"/>
</dbReference>
<reference evidence="2 3" key="1">
    <citation type="submission" date="2019-03" db="EMBL/GenBank/DDBJ databases">
        <title>Genomic Encyclopedia of Type Strains, Phase IV (KMG-IV): sequencing the most valuable type-strain genomes for metagenomic binning, comparative biology and taxonomic classification.</title>
        <authorList>
            <person name="Goeker M."/>
        </authorList>
    </citation>
    <scope>NUCLEOTIDE SEQUENCE [LARGE SCALE GENOMIC DNA]</scope>
    <source>
        <strain evidence="2 3">DSM 654</strain>
    </source>
</reference>
<dbReference type="GO" id="GO:0016740">
    <property type="term" value="F:transferase activity"/>
    <property type="evidence" value="ECO:0007669"/>
    <property type="project" value="UniProtKB-KW"/>
</dbReference>
<dbReference type="InterPro" id="IPR038740">
    <property type="entry name" value="BioF2-like_GNAT_dom"/>
</dbReference>
<evidence type="ECO:0000313" key="2">
    <source>
        <dbReference type="EMBL" id="TCU87818.1"/>
    </source>
</evidence>
<keyword evidence="2" id="KW-0808">Transferase</keyword>
<dbReference type="SUPFAM" id="SSF55729">
    <property type="entry name" value="Acyl-CoA N-acyltransferases (Nat)"/>
    <property type="match status" value="2"/>
</dbReference>
<proteinExistence type="predicted"/>
<feature type="domain" description="BioF2-like acetyltransferase" evidence="1">
    <location>
        <begin position="185"/>
        <end position="316"/>
    </location>
</feature>
<dbReference type="AlphaFoldDB" id="A0A4R3UI38"/>
<evidence type="ECO:0000259" key="1">
    <source>
        <dbReference type="Pfam" id="PF13480"/>
    </source>
</evidence>
<keyword evidence="3" id="KW-1185">Reference proteome</keyword>
<accession>A0A4R3UI38</accession>
<sequence length="750" mass="83825">MPRERLAPSARQGRVPQEAAVSLPLCWQLHSIDPQQGLGVHRAAWDRLNRAQTAGHAMLDGGFIDALLRHFGAGGVQLAVAHDGQAPVAMLLINLRARGLGVWSSFMPSQTQVGPSLVPTDTDLSGLMAALPGYAGELDLLCNDPRFGDLRALPGQPVQSLPHALTMSVSLRNGFDDYWAQRPRKLIQNMRRYLRRLQSEPGGERLDIISAPEAIATAVDRYAVLESSGWKGREGTAIGNDNSQGRFYAELMQTFAQRGEALIYELWLGEELLASRMLLLRDGMAVMLKTAFHERFERLAPGRILLLRTLEDLFKRAPGGIVEFYTNAEADLLAWSTSQRWINHVSVYRHNGLAVLYGLLRRSTRGWLRRGKQPVDTAIMVSRSGASVETYAHVRELPVDAIALLHRAEEHHVEFGADWLANLIDTVYAREPRLHEVRILVLRRQGRVLAVVPTVAQTGTLGREVSALSNFYTAIYAPALDDDLEAEDLLPLTRALRQGGADAAAYRFSPMDPDSREFALLKRALTLAGLSTHAYFSFGNWYEPVRQHWPDYLKDRSGQLRSTIKRMNKKFASEGGRLEVVRDGDALEVALAAYRDVYARSWKVPEPYPDFVPGLIRLCARRGWLRLGIAWLHDKPVAVQFWIIANGRANIYKLAYDQAHKALAPGTLLTALLMEQALDLESVQEVDYLIGDAPYKAEWMSRRRERLGLVAYDPLTLHGLVGLVRQTAGNAWRRLRTLRNTPHPADNPAS</sequence>
<dbReference type="EMBL" id="SMBU01000043">
    <property type="protein sequence ID" value="TCU87818.1"/>
    <property type="molecule type" value="Genomic_DNA"/>
</dbReference>
<evidence type="ECO:0000313" key="3">
    <source>
        <dbReference type="Proteomes" id="UP000295110"/>
    </source>
</evidence>
<organism evidence="2 3">
    <name type="scientific">Roseateles saccharophilus</name>
    <name type="common">Pseudomonas saccharophila</name>
    <dbReference type="NCBI Taxonomy" id="304"/>
    <lineage>
        <taxon>Bacteria</taxon>
        <taxon>Pseudomonadati</taxon>
        <taxon>Pseudomonadota</taxon>
        <taxon>Betaproteobacteria</taxon>
        <taxon>Burkholderiales</taxon>
        <taxon>Sphaerotilaceae</taxon>
        <taxon>Roseateles</taxon>
    </lineage>
</organism>
<dbReference type="OrthoDB" id="4349922at2"/>
<feature type="domain" description="BioF2-like acetyltransferase" evidence="1">
    <location>
        <begin position="560"/>
        <end position="696"/>
    </location>
</feature>
<protein>
    <submittedName>
        <fullName evidence="2">Acetyltransferase (GNAT) family protein</fullName>
    </submittedName>
</protein>